<reference evidence="3" key="1">
    <citation type="journal article" date="2021" name="Nat. Commun.">
        <title>Genetic determinants of endophytism in the Arabidopsis root mycobiome.</title>
        <authorList>
            <person name="Mesny F."/>
            <person name="Miyauchi S."/>
            <person name="Thiergart T."/>
            <person name="Pickel B."/>
            <person name="Atanasova L."/>
            <person name="Karlsson M."/>
            <person name="Huettel B."/>
            <person name="Barry K.W."/>
            <person name="Haridas S."/>
            <person name="Chen C."/>
            <person name="Bauer D."/>
            <person name="Andreopoulos W."/>
            <person name="Pangilinan J."/>
            <person name="LaButti K."/>
            <person name="Riley R."/>
            <person name="Lipzen A."/>
            <person name="Clum A."/>
            <person name="Drula E."/>
            <person name="Henrissat B."/>
            <person name="Kohler A."/>
            <person name="Grigoriev I.V."/>
            <person name="Martin F.M."/>
            <person name="Hacquard S."/>
        </authorList>
    </citation>
    <scope>NUCLEOTIDE SEQUENCE</scope>
    <source>
        <strain evidence="3">MPI-CAGE-CH-0235</strain>
    </source>
</reference>
<dbReference type="AlphaFoldDB" id="A0A8K0WQP8"/>
<evidence type="ECO:0000256" key="1">
    <source>
        <dbReference type="SAM" id="MobiDB-lite"/>
    </source>
</evidence>
<protein>
    <recommendedName>
        <fullName evidence="2">DUF7580 domain-containing protein</fullName>
    </recommendedName>
</protein>
<comment type="caution">
    <text evidence="3">The sequence shown here is derived from an EMBL/GenBank/DDBJ whole genome shotgun (WGS) entry which is preliminary data.</text>
</comment>
<evidence type="ECO:0000259" key="2">
    <source>
        <dbReference type="Pfam" id="PF24476"/>
    </source>
</evidence>
<feature type="domain" description="DUF7580" evidence="2">
    <location>
        <begin position="205"/>
        <end position="277"/>
    </location>
</feature>
<accession>A0A8K0WQP8</accession>
<proteinExistence type="predicted"/>
<dbReference type="EMBL" id="JAGPNK010000008">
    <property type="protein sequence ID" value="KAH7317057.1"/>
    <property type="molecule type" value="Genomic_DNA"/>
</dbReference>
<dbReference type="InterPro" id="IPR056002">
    <property type="entry name" value="DUF7580"/>
</dbReference>
<keyword evidence="4" id="KW-1185">Reference proteome</keyword>
<evidence type="ECO:0000313" key="3">
    <source>
        <dbReference type="EMBL" id="KAH7317057.1"/>
    </source>
</evidence>
<evidence type="ECO:0000313" key="4">
    <source>
        <dbReference type="Proteomes" id="UP000813444"/>
    </source>
</evidence>
<name>A0A8K0WQP8_9HYPO</name>
<gene>
    <name evidence="3" type="ORF">B0I35DRAFT_479837</name>
</gene>
<organism evidence="3 4">
    <name type="scientific">Stachybotrys elegans</name>
    <dbReference type="NCBI Taxonomy" id="80388"/>
    <lineage>
        <taxon>Eukaryota</taxon>
        <taxon>Fungi</taxon>
        <taxon>Dikarya</taxon>
        <taxon>Ascomycota</taxon>
        <taxon>Pezizomycotina</taxon>
        <taxon>Sordariomycetes</taxon>
        <taxon>Hypocreomycetidae</taxon>
        <taxon>Hypocreales</taxon>
        <taxon>Stachybotryaceae</taxon>
        <taxon>Stachybotrys</taxon>
    </lineage>
</organism>
<feature type="region of interest" description="Disordered" evidence="1">
    <location>
        <begin position="98"/>
        <end position="120"/>
    </location>
</feature>
<sequence length="291" mass="32918">MVTTEPDTLERKALADLQQSVIPWISRLIVRDEKDATCLAALNARRGVAFELDHVFLHQPPDEDEGFEDYDYSEEEPQELLKFLDVFMHEKVLTGQSTDLKTEEQTSSAHQASQPSDTNALPNFKALLRRTLQTLDDPDLSRFINLPCTSKELQEAEEAITRFNTNLTGRYAQRHAGTQAMEGQDMRHQPAPVLLANEVPASAPQEPSWSLVTTLKGSMEAGCCEHQHIARVQVREPTWEREISEGLNHNLFLSCSSAEGKWQQTICRVATSKESIEVDKKHLQNDPRLSR</sequence>
<dbReference type="Pfam" id="PF24476">
    <property type="entry name" value="DUF7580"/>
    <property type="match status" value="1"/>
</dbReference>
<dbReference type="Proteomes" id="UP000813444">
    <property type="component" value="Unassembled WGS sequence"/>
</dbReference>